<dbReference type="InterPro" id="IPR047992">
    <property type="entry name" value="BREX_PglZ"/>
</dbReference>
<feature type="compositionally biased region" description="Low complexity" evidence="1">
    <location>
        <begin position="821"/>
        <end position="835"/>
    </location>
</feature>
<dbReference type="AlphaFoldDB" id="A0A852YWG0"/>
<evidence type="ECO:0000313" key="6">
    <source>
        <dbReference type="Proteomes" id="UP000548304"/>
    </source>
</evidence>
<dbReference type="Pfam" id="PF25861">
    <property type="entry name" value="PglZ_2nd"/>
    <property type="match status" value="1"/>
</dbReference>
<keyword evidence="6" id="KW-1185">Reference proteome</keyword>
<organism evidence="5 6">
    <name type="scientific">Actinopolyspora biskrensis</name>
    <dbReference type="NCBI Taxonomy" id="1470178"/>
    <lineage>
        <taxon>Bacteria</taxon>
        <taxon>Bacillati</taxon>
        <taxon>Actinomycetota</taxon>
        <taxon>Actinomycetes</taxon>
        <taxon>Actinopolysporales</taxon>
        <taxon>Actinopolysporaceae</taxon>
        <taxon>Actinopolyspora</taxon>
    </lineage>
</organism>
<sequence>MTAATERRTNASQTVVHALLDEALAKGYEGGVLGVQAEASWEGPESFTHAGRPVRVAACPSTLAVWEALRERGGEGWLVVLTPRDATELGGGALTHLIWNRLRTPDPWQAVQQRFAAANLDPALYQHAEHRTVAAGLLAAMPQDGWPPAPGGVLTRDHALEAVVRAQLQLVERGVEIDVTAVLEWSLKPAAPSALADLRATVGDPLTDSVIDWLAGRCGLAAGPVATLLRQGRPFDLVPLGLIAGLLNDEGKAVARAVGHFEGAYRLGRTHSNVLNAWHADAFGLTTQMLAPETKRRVLDTATARLGELDISELAETSDVLPAGLRARLAELAKQIRTVLPREDEVTRTGESDTALDGPLITAELAELEATWKRVTEHHLAGTDDTVRAFAAAVRLVRWLATDVTTRGGVSALVERQVTADAWVDAAVNDAMRGSAETELAGVLGSVLELVRLRRDRHDRAFGAALAADNDPDHLGVERVLPEVVIPLANQQPVLLLVIDGLSVAIATELVADAARTGWAEYAAPGQRGRAGALAVLPTLTELSRYSLLSGQLGQGSEDAERRGFADLTKQRLRTSADAGGRAEVPLFHKKQLDTAPPGQALAPQIQTAIADTEQRRLVAAVLNTVDDTLHHTDPGGTDWTLQTIRHLAPLLEAARRAGRTVVITSDHGHVIERRDGQLRKHEATYGSRARATGDPITDEEVQVSGPRVLTGDGTAVLAVNERVRYGPLNAGYHGGGSPAEVVVPLLVLHAGDVPGNAELTTIGTSEPTWWHPAPAEEPISAATGTTPQQVPQPATKRNRPAPTEGLFELDEPAEAEPEQPESASPASDATAAKLAKAVTSSKTFTQQRAIAGRVSVSDEKITALLTALLSAPDRRIPAQRAAGELGIAPNRLRGALPLIKRVLDVEGYVVLGYEQESADVVLDEAMLREQFGVRA</sequence>
<feature type="compositionally biased region" description="Acidic residues" evidence="1">
    <location>
        <begin position="808"/>
        <end position="820"/>
    </location>
</feature>
<evidence type="ECO:0000259" key="4">
    <source>
        <dbReference type="Pfam" id="PF25863"/>
    </source>
</evidence>
<dbReference type="InterPro" id="IPR058881">
    <property type="entry name" value="PglZ_2nd"/>
</dbReference>
<proteinExistence type="predicted"/>
<name>A0A852YWG0_9ACTN</name>
<reference evidence="5 6" key="1">
    <citation type="submission" date="2020-07" db="EMBL/GenBank/DDBJ databases">
        <title>Genomic Encyclopedia of Type Strains, Phase III (KMG-III): the genomes of soil and plant-associated and newly described type strains.</title>
        <authorList>
            <person name="Whitman W."/>
        </authorList>
    </citation>
    <scope>NUCLEOTIDE SEQUENCE [LARGE SCALE GENOMIC DNA]</scope>
    <source>
        <strain evidence="5 6">CECT 8576</strain>
    </source>
</reference>
<accession>A0A852YWG0</accession>
<feature type="region of interest" description="Disordered" evidence="1">
    <location>
        <begin position="763"/>
        <end position="835"/>
    </location>
</feature>
<dbReference type="SUPFAM" id="SSF53649">
    <property type="entry name" value="Alkaline phosphatase-like"/>
    <property type="match status" value="1"/>
</dbReference>
<dbReference type="EMBL" id="JACBYW010000001">
    <property type="protein sequence ID" value="NYH77235.1"/>
    <property type="molecule type" value="Genomic_DNA"/>
</dbReference>
<feature type="domain" description="Alkaline phosphatase-like protein PglZ C-terminal" evidence="4">
    <location>
        <begin position="832"/>
        <end position="933"/>
    </location>
</feature>
<protein>
    <recommendedName>
        <fullName evidence="7">PglZ domain-containing protein</fullName>
    </recommendedName>
</protein>
<evidence type="ECO:0000259" key="2">
    <source>
        <dbReference type="Pfam" id="PF25861"/>
    </source>
</evidence>
<dbReference type="InterPro" id="IPR058882">
    <property type="entry name" value="PglZ_C"/>
</dbReference>
<dbReference type="RefSeq" id="WP_218861880.1">
    <property type="nucleotide sequence ID" value="NZ_JACBYW010000001.1"/>
</dbReference>
<evidence type="ECO:0000313" key="5">
    <source>
        <dbReference type="EMBL" id="NYH77235.1"/>
    </source>
</evidence>
<dbReference type="Proteomes" id="UP000548304">
    <property type="component" value="Unassembled WGS sequence"/>
</dbReference>
<feature type="domain" description="Alkaline phosphatase-like protein PglZ second" evidence="2">
    <location>
        <begin position="178"/>
        <end position="320"/>
    </location>
</feature>
<feature type="domain" description="Alkaline phosphatase-like protein PglZ N-terminal" evidence="3">
    <location>
        <begin position="15"/>
        <end position="106"/>
    </location>
</feature>
<dbReference type="InterPro" id="IPR017850">
    <property type="entry name" value="Alkaline_phosphatase_core_sf"/>
</dbReference>
<evidence type="ECO:0000259" key="3">
    <source>
        <dbReference type="Pfam" id="PF25862"/>
    </source>
</evidence>
<gene>
    <name evidence="5" type="ORF">FHR84_000549</name>
</gene>
<evidence type="ECO:0008006" key="7">
    <source>
        <dbReference type="Google" id="ProtNLM"/>
    </source>
</evidence>
<dbReference type="InterPro" id="IPR058880">
    <property type="entry name" value="PglZ_N"/>
</dbReference>
<comment type="caution">
    <text evidence="5">The sequence shown here is derived from an EMBL/GenBank/DDBJ whole genome shotgun (WGS) entry which is preliminary data.</text>
</comment>
<evidence type="ECO:0000256" key="1">
    <source>
        <dbReference type="SAM" id="MobiDB-lite"/>
    </source>
</evidence>
<dbReference type="Pfam" id="PF08665">
    <property type="entry name" value="PglZ"/>
    <property type="match status" value="1"/>
</dbReference>
<dbReference type="Pfam" id="PF25862">
    <property type="entry name" value="PglZ_1st"/>
    <property type="match status" value="1"/>
</dbReference>
<feature type="compositionally biased region" description="Polar residues" evidence="1">
    <location>
        <begin position="783"/>
        <end position="793"/>
    </location>
</feature>
<dbReference type="NCBIfam" id="NF033446">
    <property type="entry name" value="BREX_PglZ_2"/>
    <property type="match status" value="1"/>
</dbReference>
<dbReference type="Pfam" id="PF25863">
    <property type="entry name" value="PglZ_C"/>
    <property type="match status" value="1"/>
</dbReference>
<dbReference type="Gene3D" id="3.40.720.10">
    <property type="entry name" value="Alkaline Phosphatase, subunit A"/>
    <property type="match status" value="1"/>
</dbReference>